<dbReference type="EMBL" id="CP058560">
    <property type="protein sequence ID" value="QUH22513.1"/>
    <property type="molecule type" value="Genomic_DNA"/>
</dbReference>
<evidence type="ECO:0000256" key="6">
    <source>
        <dbReference type="ARBA" id="ARBA00023014"/>
    </source>
</evidence>
<keyword evidence="3" id="KW-0479">Metal-binding</keyword>
<dbReference type="InterPro" id="IPR017896">
    <property type="entry name" value="4Fe4S_Fe-S-bd"/>
</dbReference>
<dbReference type="KEGG" id="meme:HYG87_01395"/>
<protein>
    <submittedName>
        <fullName evidence="8">4Fe-4S dicluster domain-containing protein</fullName>
    </submittedName>
</protein>
<keyword evidence="5" id="KW-0408">Iron</keyword>
<dbReference type="InterPro" id="IPR017900">
    <property type="entry name" value="4Fe4S_Fe_S_CS"/>
</dbReference>
<dbReference type="InterPro" id="IPR051460">
    <property type="entry name" value="HdrC_iron-sulfur_subunit"/>
</dbReference>
<gene>
    <name evidence="8" type="ORF">HYG87_01395</name>
</gene>
<dbReference type="Proteomes" id="UP000681041">
    <property type="component" value="Chromosome"/>
</dbReference>
<dbReference type="GO" id="GO:0051539">
    <property type="term" value="F:4 iron, 4 sulfur cluster binding"/>
    <property type="evidence" value="ECO:0007669"/>
    <property type="project" value="UniProtKB-KW"/>
</dbReference>
<dbReference type="GeneID" id="64819377"/>
<dbReference type="GO" id="GO:0016491">
    <property type="term" value="F:oxidoreductase activity"/>
    <property type="evidence" value="ECO:0007669"/>
    <property type="project" value="UniProtKB-KW"/>
</dbReference>
<dbReference type="PROSITE" id="PS51379">
    <property type="entry name" value="4FE4S_FER_2"/>
    <property type="match status" value="1"/>
</dbReference>
<keyword evidence="6" id="KW-0411">Iron-sulfur</keyword>
<keyword evidence="2" id="KW-0004">4Fe-4S</keyword>
<dbReference type="Pfam" id="PF13183">
    <property type="entry name" value="Fer4_8"/>
    <property type="match status" value="1"/>
</dbReference>
<evidence type="ECO:0000256" key="5">
    <source>
        <dbReference type="ARBA" id="ARBA00023004"/>
    </source>
</evidence>
<reference evidence="8" key="1">
    <citation type="submission" date="2020-07" db="EMBL/GenBank/DDBJ databases">
        <title>Methanobacterium. sp. MethCan genome.</title>
        <authorList>
            <person name="Postec A."/>
            <person name="Quemeneur M."/>
        </authorList>
    </citation>
    <scope>NUCLEOTIDE SEQUENCE</scope>
    <source>
        <strain evidence="8">MethCAN</strain>
    </source>
</reference>
<dbReference type="PANTHER" id="PTHR43255">
    <property type="entry name" value="IRON-SULFUR-BINDING OXIDOREDUCTASE FADF-RELATED-RELATED"/>
    <property type="match status" value="1"/>
</dbReference>
<dbReference type="PROSITE" id="PS00198">
    <property type="entry name" value="4FE4S_FER_1"/>
    <property type="match status" value="2"/>
</dbReference>
<keyword evidence="4" id="KW-0560">Oxidoreductase</keyword>
<proteinExistence type="inferred from homology"/>
<dbReference type="SUPFAM" id="SSF46548">
    <property type="entry name" value="alpha-helical ferredoxin"/>
    <property type="match status" value="1"/>
</dbReference>
<evidence type="ECO:0000259" key="7">
    <source>
        <dbReference type="PROSITE" id="PS51379"/>
    </source>
</evidence>
<keyword evidence="9" id="KW-1185">Reference proteome</keyword>
<organism evidence="8 9">
    <name type="scientific">Methanobacterium alkalithermotolerans</name>
    <dbReference type="NCBI Taxonomy" id="2731220"/>
    <lineage>
        <taxon>Archaea</taxon>
        <taxon>Methanobacteriati</taxon>
        <taxon>Methanobacteriota</taxon>
        <taxon>Methanomada group</taxon>
        <taxon>Methanobacteria</taxon>
        <taxon>Methanobacteriales</taxon>
        <taxon>Methanobacteriaceae</taxon>
        <taxon>Methanobacterium</taxon>
    </lineage>
</organism>
<evidence type="ECO:0000256" key="4">
    <source>
        <dbReference type="ARBA" id="ARBA00023002"/>
    </source>
</evidence>
<name>A0A8T8K5U7_9EURY</name>
<dbReference type="PANTHER" id="PTHR43255:SF1">
    <property type="entry name" value="IRON-SULFUR-BINDING OXIDOREDUCTASE FADF-RELATED"/>
    <property type="match status" value="1"/>
</dbReference>
<accession>A0A8T8K5U7</accession>
<dbReference type="RefSeq" id="WP_211533457.1">
    <property type="nucleotide sequence ID" value="NZ_CP058560.1"/>
</dbReference>
<dbReference type="GO" id="GO:0046872">
    <property type="term" value="F:metal ion binding"/>
    <property type="evidence" value="ECO:0007669"/>
    <property type="project" value="UniProtKB-KW"/>
</dbReference>
<dbReference type="InterPro" id="IPR009051">
    <property type="entry name" value="Helical_ferredxn"/>
</dbReference>
<evidence type="ECO:0000313" key="9">
    <source>
        <dbReference type="Proteomes" id="UP000681041"/>
    </source>
</evidence>
<evidence type="ECO:0000256" key="1">
    <source>
        <dbReference type="ARBA" id="ARBA00007097"/>
    </source>
</evidence>
<feature type="domain" description="4Fe-4S ferredoxin-type" evidence="7">
    <location>
        <begin position="23"/>
        <end position="53"/>
    </location>
</feature>
<evidence type="ECO:0000313" key="8">
    <source>
        <dbReference type="EMBL" id="QUH22513.1"/>
    </source>
</evidence>
<dbReference type="Gene3D" id="1.10.1060.10">
    <property type="entry name" value="Alpha-helical ferredoxin"/>
    <property type="match status" value="1"/>
</dbReference>
<evidence type="ECO:0000256" key="2">
    <source>
        <dbReference type="ARBA" id="ARBA00022485"/>
    </source>
</evidence>
<dbReference type="GO" id="GO:0005886">
    <property type="term" value="C:plasma membrane"/>
    <property type="evidence" value="ECO:0007669"/>
    <property type="project" value="TreeGrafter"/>
</dbReference>
<sequence length="197" mass="22513">MIKKDPKGDTDSLLEDVRNDYRAFPEMGIKRCLQCGLCTSNCPAARHSDYDPREMVKMVRDNNPEIMNNPDIWNCFYCYTCGSNCPANNSPCIVNQILRQKILLKGENNARIYEFLAYGYSYLDFGVGSIPSDFFDGLVADFGQKYVELKINLEDIRHDLGLEDYNLKGEALEEVKSILSSSGFTSRLEEFKRCHES</sequence>
<dbReference type="OrthoDB" id="144910at2157"/>
<dbReference type="AlphaFoldDB" id="A0A8T8K5U7"/>
<evidence type="ECO:0000256" key="3">
    <source>
        <dbReference type="ARBA" id="ARBA00022723"/>
    </source>
</evidence>
<comment type="similarity">
    <text evidence="1">Belongs to the HdrC family.</text>
</comment>